<keyword evidence="6 8" id="KW-0863">Zinc-finger</keyword>
<evidence type="ECO:0000256" key="1">
    <source>
        <dbReference type="ARBA" id="ARBA00003051"/>
    </source>
</evidence>
<comment type="subcellular location">
    <subcellularLocation>
        <location evidence="2">Cytoplasm</location>
    </subcellularLocation>
</comment>
<evidence type="ECO:0000256" key="3">
    <source>
        <dbReference type="ARBA" id="ARBA00022490"/>
    </source>
</evidence>
<evidence type="ECO:0000256" key="2">
    <source>
        <dbReference type="ARBA" id="ARBA00004496"/>
    </source>
</evidence>
<sequence length="289" mass="32727">MCFDAFNKVIETPCCHRCYCEKCLDQWISKSTSKTCPECRAPLDSISGCVPNIPFQRLINELPAQCPNKPLGCNDKLTRGILEDHKKICLYVLVDCEYGGNRCQKVLKKNYKEHAEGCPFRPVPCELCSASITKDKLEEHLGSCVGVKVGCPNKEAGCMESVPRGKVVDHVLVCDFERVGCCYEKEGCAEKVQRAKMEEHIVKFALEHHKMSREKIKKMEKELSDMSQTVDRLVHERTVLKSTLEQLTVLIPPLKYSPQYEMPLLLPTFFIEKSTKKVAYINTDTNTAG</sequence>
<dbReference type="Gene3D" id="3.30.40.10">
    <property type="entry name" value="Zinc/RING finger domain, C3HC4 (zinc finger)"/>
    <property type="match status" value="3"/>
</dbReference>
<evidence type="ECO:0000259" key="11">
    <source>
        <dbReference type="PROSITE" id="PS50145"/>
    </source>
</evidence>
<dbReference type="InterPro" id="IPR001293">
    <property type="entry name" value="Znf_TRAF"/>
</dbReference>
<dbReference type="SUPFAM" id="SSF49599">
    <property type="entry name" value="TRAF domain-like"/>
    <property type="match status" value="2"/>
</dbReference>
<dbReference type="GO" id="GO:0005737">
    <property type="term" value="C:cytoplasm"/>
    <property type="evidence" value="ECO:0007669"/>
    <property type="project" value="UniProtKB-SubCell"/>
</dbReference>
<dbReference type="SUPFAM" id="SSF57850">
    <property type="entry name" value="RING/U-box"/>
    <property type="match status" value="1"/>
</dbReference>
<dbReference type="Pfam" id="PF13920">
    <property type="entry name" value="zf-C3HC4_3"/>
    <property type="match status" value="1"/>
</dbReference>
<organism evidence="12">
    <name type="scientific">Arcella intermedia</name>
    <dbReference type="NCBI Taxonomy" id="1963864"/>
    <lineage>
        <taxon>Eukaryota</taxon>
        <taxon>Amoebozoa</taxon>
        <taxon>Tubulinea</taxon>
        <taxon>Elardia</taxon>
        <taxon>Arcellinida</taxon>
        <taxon>Sphaerothecina</taxon>
        <taxon>Arcellidae</taxon>
        <taxon>Arcella</taxon>
    </lineage>
</organism>
<dbReference type="InterPro" id="IPR001841">
    <property type="entry name" value="Znf_RING"/>
</dbReference>
<dbReference type="InterPro" id="IPR013083">
    <property type="entry name" value="Znf_RING/FYVE/PHD"/>
</dbReference>
<accession>A0A6B2LC06</accession>
<reference evidence="12" key="1">
    <citation type="journal article" date="2020" name="J. Eukaryot. Microbiol.">
        <title>De novo Sequencing, Assembly and Annotation of the Transcriptome for the Free-Living Testate Amoeba Arcella intermedia.</title>
        <authorList>
            <person name="Ribeiro G.M."/>
            <person name="Porfirio-Sousa A.L."/>
            <person name="Maurer-Alcala X.X."/>
            <person name="Katz L.A."/>
            <person name="Lahr D.J.G."/>
        </authorList>
    </citation>
    <scope>NUCLEOTIDE SEQUENCE</scope>
</reference>
<dbReference type="PROSITE" id="PS50089">
    <property type="entry name" value="ZF_RING_2"/>
    <property type="match status" value="1"/>
</dbReference>
<evidence type="ECO:0000256" key="4">
    <source>
        <dbReference type="ARBA" id="ARBA00022723"/>
    </source>
</evidence>
<feature type="coiled-coil region" evidence="9">
    <location>
        <begin position="209"/>
        <end position="236"/>
    </location>
</feature>
<comment type="function">
    <text evidence="1">Probable adapter protein and signal transducer that links members of the tumor necrosis factor receptor family to different signaling pathways by association with the receptor cytoplasmic domain and kinases.</text>
</comment>
<evidence type="ECO:0008006" key="13">
    <source>
        <dbReference type="Google" id="ProtNLM"/>
    </source>
</evidence>
<evidence type="ECO:0000256" key="7">
    <source>
        <dbReference type="ARBA" id="ARBA00022833"/>
    </source>
</evidence>
<feature type="domain" description="RING-type" evidence="10">
    <location>
        <begin position="1"/>
        <end position="40"/>
    </location>
</feature>
<dbReference type="EMBL" id="GIBP01005624">
    <property type="protein sequence ID" value="NDV34593.1"/>
    <property type="molecule type" value="Transcribed_RNA"/>
</dbReference>
<evidence type="ECO:0000259" key="10">
    <source>
        <dbReference type="PROSITE" id="PS50089"/>
    </source>
</evidence>
<feature type="domain" description="TRAF-type" evidence="11">
    <location>
        <begin position="114"/>
        <end position="164"/>
    </location>
</feature>
<feature type="zinc finger region" description="TRAF-type" evidence="8">
    <location>
        <begin position="114"/>
        <end position="164"/>
    </location>
</feature>
<dbReference type="GO" id="GO:0008270">
    <property type="term" value="F:zinc ion binding"/>
    <property type="evidence" value="ECO:0007669"/>
    <property type="project" value="UniProtKB-KW"/>
</dbReference>
<dbReference type="PANTHER" id="PTHR10131:SF94">
    <property type="entry name" value="TNF RECEPTOR-ASSOCIATED FACTOR 4"/>
    <property type="match status" value="1"/>
</dbReference>
<evidence type="ECO:0000256" key="5">
    <source>
        <dbReference type="ARBA" id="ARBA00022737"/>
    </source>
</evidence>
<evidence type="ECO:0000256" key="8">
    <source>
        <dbReference type="PROSITE-ProRule" id="PRU00207"/>
    </source>
</evidence>
<proteinExistence type="predicted"/>
<protein>
    <recommendedName>
        <fullName evidence="13">RING-type domain-containing protein</fullName>
    </recommendedName>
</protein>
<keyword evidence="7 8" id="KW-0862">Zinc</keyword>
<evidence type="ECO:0000256" key="6">
    <source>
        <dbReference type="ARBA" id="ARBA00022771"/>
    </source>
</evidence>
<keyword evidence="5" id="KW-0677">Repeat</keyword>
<keyword evidence="4 8" id="KW-0479">Metal-binding</keyword>
<name>A0A6B2LC06_9EUKA</name>
<evidence type="ECO:0000256" key="9">
    <source>
        <dbReference type="SAM" id="Coils"/>
    </source>
</evidence>
<dbReference type="PROSITE" id="PS50145">
    <property type="entry name" value="ZF_TRAF"/>
    <property type="match status" value="1"/>
</dbReference>
<dbReference type="PANTHER" id="PTHR10131">
    <property type="entry name" value="TNF RECEPTOR ASSOCIATED FACTOR"/>
    <property type="match status" value="1"/>
</dbReference>
<dbReference type="Pfam" id="PF02176">
    <property type="entry name" value="zf-TRAF"/>
    <property type="match status" value="1"/>
</dbReference>
<dbReference type="AlphaFoldDB" id="A0A6B2LC06"/>
<keyword evidence="3" id="KW-0963">Cytoplasm</keyword>
<keyword evidence="9" id="KW-0175">Coiled coil</keyword>
<evidence type="ECO:0000313" key="12">
    <source>
        <dbReference type="EMBL" id="NDV34593.1"/>
    </source>
</evidence>